<dbReference type="Gene3D" id="3.40.50.2000">
    <property type="entry name" value="Glycogen Phosphorylase B"/>
    <property type="match status" value="1"/>
</dbReference>
<name>U4LRI4_PYROM</name>
<dbReference type="EMBL" id="HF935393">
    <property type="protein sequence ID" value="CCX29896.1"/>
    <property type="molecule type" value="Genomic_DNA"/>
</dbReference>
<comment type="pathway">
    <text evidence="2">Protein modification; protein glycosylation.</text>
</comment>
<dbReference type="eggNOG" id="KOG2941">
    <property type="taxonomic scope" value="Eukaryota"/>
</dbReference>
<evidence type="ECO:0000256" key="11">
    <source>
        <dbReference type="ARBA" id="ARBA00024899"/>
    </source>
</evidence>
<evidence type="ECO:0000256" key="6">
    <source>
        <dbReference type="ARBA" id="ARBA00022679"/>
    </source>
</evidence>
<dbReference type="GO" id="GO:0005789">
    <property type="term" value="C:endoplasmic reticulum membrane"/>
    <property type="evidence" value="ECO:0007669"/>
    <property type="project" value="UniProtKB-SubCell"/>
</dbReference>
<dbReference type="Pfam" id="PF13692">
    <property type="entry name" value="Glyco_trans_1_4"/>
    <property type="match status" value="1"/>
</dbReference>
<keyword evidence="9 12" id="KW-1133">Transmembrane helix</keyword>
<keyword evidence="8" id="KW-0256">Endoplasmic reticulum</keyword>
<dbReference type="OMA" id="CKLIIDW"/>
<keyword evidence="7 12" id="KW-0812">Transmembrane</keyword>
<comment type="subcellular location">
    <subcellularLocation>
        <location evidence="1">Endoplasmic reticulum membrane</location>
        <topology evidence="1">Single-pass membrane protein</topology>
    </subcellularLocation>
</comment>
<dbReference type="GO" id="GO:0004578">
    <property type="term" value="F:chitobiosyldiphosphodolichol beta-mannosyltransferase activity"/>
    <property type="evidence" value="ECO:0007669"/>
    <property type="project" value="UniProtKB-EC"/>
</dbReference>
<dbReference type="Proteomes" id="UP000018144">
    <property type="component" value="Unassembled WGS sequence"/>
</dbReference>
<gene>
    <name evidence="13" type="ORF">PCON_07693</name>
</gene>
<proteinExistence type="predicted"/>
<evidence type="ECO:0000256" key="7">
    <source>
        <dbReference type="ARBA" id="ARBA00022692"/>
    </source>
</evidence>
<keyword evidence="6 13" id="KW-0808">Transferase</keyword>
<evidence type="ECO:0000313" key="14">
    <source>
        <dbReference type="Proteomes" id="UP000018144"/>
    </source>
</evidence>
<keyword evidence="14" id="KW-1185">Reference proteome</keyword>
<evidence type="ECO:0000256" key="4">
    <source>
        <dbReference type="ARBA" id="ARBA00015841"/>
    </source>
</evidence>
<dbReference type="PANTHER" id="PTHR13036:SF0">
    <property type="entry name" value="CHITOBIOSYLDIPHOSPHODOLICHOL BETA-MANNOSYLTRANSFERASE"/>
    <property type="match status" value="1"/>
</dbReference>
<evidence type="ECO:0000256" key="10">
    <source>
        <dbReference type="ARBA" id="ARBA00023136"/>
    </source>
</evidence>
<evidence type="ECO:0000256" key="9">
    <source>
        <dbReference type="ARBA" id="ARBA00022989"/>
    </source>
</evidence>
<evidence type="ECO:0000256" key="3">
    <source>
        <dbReference type="ARBA" id="ARBA00012611"/>
    </source>
</evidence>
<dbReference type="SUPFAM" id="SSF53756">
    <property type="entry name" value="UDP-Glycosyltransferase/glycogen phosphorylase"/>
    <property type="match status" value="1"/>
</dbReference>
<sequence length="455" mass="50974">MDIIAVIEPWTTHLLILSLSFSALLILCLPIRYTPPKDGKSRVAVLVLGDIGRSPRMQYHALSIARKGGLVELIGYDETPARSELLENPSIKIRALKAPPKYLDTSTAIKFLFFAPFKAAYQLFQLLNMLLYEIPPTTNYLLLQNPPAIPTLVVAMIVSILRGQKVVIDWHNFGYSMLKMKLREHPIVYAAKLYEMIFCRFAYANFTVTSTMQTYLRDSWRIGSPIHILYDRPPSHFQPLSADARAGFLRSHPDTSPMAEKLIAGKTKLIVSSTSWSADEDFGLFLDALLEYDRRASAENFLRPSSVPDVLAVITGKGPEKEMYLQRIQDMEFQAVTIKTVWLEAADYPKMIACADVGVSLHTSTSGMDLPMKVVDLFGVGVPVVALKFKAIGELVKEGVNGTTFTKPEELSAALVKLFDPRWKELEKLKAGAIKETESRWDENWDKVAAKVFGL</sequence>
<comment type="function">
    <text evidence="11">Participates in the formation of the lipid-linked precursor oligosaccharide for N-glycosylation. Involved in assembling the dolichol-pyrophosphate-GlcNAc(2)-Man(5) intermediate on the cytoplasmic surface of the ER.</text>
</comment>
<dbReference type="InterPro" id="IPR026051">
    <property type="entry name" value="ALG1-like"/>
</dbReference>
<dbReference type="STRING" id="1076935.U4LRI4"/>
<evidence type="ECO:0000256" key="5">
    <source>
        <dbReference type="ARBA" id="ARBA00022676"/>
    </source>
</evidence>
<dbReference type="PANTHER" id="PTHR13036">
    <property type="entry name" value="BETA1,4 MANNOSYLTRANSFERASE"/>
    <property type="match status" value="1"/>
</dbReference>
<evidence type="ECO:0000256" key="8">
    <source>
        <dbReference type="ARBA" id="ARBA00022824"/>
    </source>
</evidence>
<organism evidence="13 14">
    <name type="scientific">Pyronema omphalodes (strain CBS 100304)</name>
    <name type="common">Pyronema confluens</name>
    <dbReference type="NCBI Taxonomy" id="1076935"/>
    <lineage>
        <taxon>Eukaryota</taxon>
        <taxon>Fungi</taxon>
        <taxon>Dikarya</taxon>
        <taxon>Ascomycota</taxon>
        <taxon>Pezizomycotina</taxon>
        <taxon>Pezizomycetes</taxon>
        <taxon>Pezizales</taxon>
        <taxon>Pyronemataceae</taxon>
        <taxon>Pyronema</taxon>
    </lineage>
</organism>
<keyword evidence="5 13" id="KW-0328">Glycosyltransferase</keyword>
<accession>U4LRI4</accession>
<evidence type="ECO:0000313" key="13">
    <source>
        <dbReference type="EMBL" id="CCX29896.1"/>
    </source>
</evidence>
<evidence type="ECO:0000256" key="2">
    <source>
        <dbReference type="ARBA" id="ARBA00004922"/>
    </source>
</evidence>
<dbReference type="EC" id="2.4.1.142" evidence="3"/>
<reference evidence="13 14" key="1">
    <citation type="journal article" date="2013" name="PLoS Genet.">
        <title>The genome and development-dependent transcriptomes of Pyronema confluens: a window into fungal evolution.</title>
        <authorList>
            <person name="Traeger S."/>
            <person name="Altegoer F."/>
            <person name="Freitag M."/>
            <person name="Gabaldon T."/>
            <person name="Kempken F."/>
            <person name="Kumar A."/>
            <person name="Marcet-Houben M."/>
            <person name="Poggeler S."/>
            <person name="Stajich J.E."/>
            <person name="Nowrousian M."/>
        </authorList>
    </citation>
    <scope>NUCLEOTIDE SEQUENCE [LARGE SCALE GENOMIC DNA]</scope>
    <source>
        <strain evidence="14">CBS 100304</strain>
        <tissue evidence="13">Vegetative mycelium</tissue>
    </source>
</reference>
<evidence type="ECO:0000256" key="1">
    <source>
        <dbReference type="ARBA" id="ARBA00004389"/>
    </source>
</evidence>
<protein>
    <recommendedName>
        <fullName evidence="4">Chitobiosyldiphosphodolichol beta-mannosyltransferase</fullName>
        <ecNumber evidence="3">2.4.1.142</ecNumber>
    </recommendedName>
</protein>
<dbReference type="AlphaFoldDB" id="U4LRI4"/>
<evidence type="ECO:0000256" key="12">
    <source>
        <dbReference type="SAM" id="Phobius"/>
    </source>
</evidence>
<feature type="transmembrane region" description="Helical" evidence="12">
    <location>
        <begin position="12"/>
        <end position="33"/>
    </location>
</feature>
<dbReference type="OrthoDB" id="614844at2759"/>
<keyword evidence="10 12" id="KW-0472">Membrane</keyword>